<dbReference type="PANTHER" id="PTHR10766:SF176">
    <property type="entry name" value="TRANSMEMBRANE 9 SUPERFAMILY MEMBER"/>
    <property type="match status" value="1"/>
</dbReference>
<dbReference type="Ensembl" id="ENSPSMT00000000870.1">
    <property type="protein sequence ID" value="ENSPSMP00000000764.1"/>
    <property type="gene ID" value="ENSPSMG00000000573.1"/>
</dbReference>
<dbReference type="GO" id="GO:0072657">
    <property type="term" value="P:protein localization to membrane"/>
    <property type="evidence" value="ECO:0007669"/>
    <property type="project" value="TreeGrafter"/>
</dbReference>
<proteinExistence type="inferred from homology"/>
<evidence type="ECO:0000313" key="8">
    <source>
        <dbReference type="Ensembl" id="ENSPSMP00000000764.1"/>
    </source>
</evidence>
<evidence type="ECO:0000256" key="6">
    <source>
        <dbReference type="ARBA" id="ARBA00023136"/>
    </source>
</evidence>
<dbReference type="AlphaFoldDB" id="A0A8C8YD70"/>
<keyword evidence="5 7" id="KW-1133">Transmembrane helix</keyword>
<dbReference type="InterPro" id="IPR004240">
    <property type="entry name" value="EMP70"/>
</dbReference>
<sequence length="147" mass="17189">MSRRREDSCDWRGGFSNNYLTIEAFFIMYYTFGFLFLVFIILLITCSEATVLLCYFHVCAETLSWKKKFLIKLSLFSFIAVYLFTYAVHYFFAKLQITGIASTILYFEYTMIMVLIFFLFTGNCGVVWYISDSLKSLGDSHNVKSIN</sequence>
<keyword evidence="4" id="KW-0732">Signal</keyword>
<keyword evidence="9" id="KW-1185">Reference proteome</keyword>
<feature type="transmembrane region" description="Helical" evidence="7">
    <location>
        <begin position="27"/>
        <end position="58"/>
    </location>
</feature>
<reference evidence="8" key="2">
    <citation type="submission" date="2025-09" db="UniProtKB">
        <authorList>
            <consortium name="Ensembl"/>
        </authorList>
    </citation>
    <scope>IDENTIFICATION</scope>
</reference>
<evidence type="ECO:0000256" key="2">
    <source>
        <dbReference type="ARBA" id="ARBA00005227"/>
    </source>
</evidence>
<evidence type="ECO:0000256" key="5">
    <source>
        <dbReference type="ARBA" id="ARBA00022989"/>
    </source>
</evidence>
<dbReference type="GO" id="GO:0016020">
    <property type="term" value="C:membrane"/>
    <property type="evidence" value="ECO:0007669"/>
    <property type="project" value="UniProtKB-SubCell"/>
</dbReference>
<feature type="transmembrane region" description="Helical" evidence="7">
    <location>
        <begin position="104"/>
        <end position="130"/>
    </location>
</feature>
<reference evidence="8" key="1">
    <citation type="submission" date="2025-08" db="UniProtKB">
        <authorList>
            <consortium name="Ensembl"/>
        </authorList>
    </citation>
    <scope>IDENTIFICATION</scope>
</reference>
<keyword evidence="3 7" id="KW-0812">Transmembrane</keyword>
<evidence type="ECO:0000256" key="7">
    <source>
        <dbReference type="RuleBase" id="RU363079"/>
    </source>
</evidence>
<dbReference type="PANTHER" id="PTHR10766">
    <property type="entry name" value="TRANSMEMBRANE 9 SUPERFAMILY PROTEIN"/>
    <property type="match status" value="1"/>
</dbReference>
<evidence type="ECO:0000256" key="4">
    <source>
        <dbReference type="ARBA" id="ARBA00022729"/>
    </source>
</evidence>
<protein>
    <recommendedName>
        <fullName evidence="7">Transmembrane 9 superfamily member</fullName>
    </recommendedName>
</protein>
<dbReference type="Pfam" id="PF02990">
    <property type="entry name" value="EMP70"/>
    <property type="match status" value="1"/>
</dbReference>
<organism evidence="8 9">
    <name type="scientific">Prolemur simus</name>
    <name type="common">Greater bamboo lemur</name>
    <name type="synonym">Hapalemur simus</name>
    <dbReference type="NCBI Taxonomy" id="1328070"/>
    <lineage>
        <taxon>Eukaryota</taxon>
        <taxon>Metazoa</taxon>
        <taxon>Chordata</taxon>
        <taxon>Craniata</taxon>
        <taxon>Vertebrata</taxon>
        <taxon>Euteleostomi</taxon>
        <taxon>Mammalia</taxon>
        <taxon>Eutheria</taxon>
        <taxon>Euarchontoglires</taxon>
        <taxon>Primates</taxon>
        <taxon>Strepsirrhini</taxon>
        <taxon>Lemuriformes</taxon>
        <taxon>Lemuridae</taxon>
        <taxon>Prolemur</taxon>
    </lineage>
</organism>
<dbReference type="Proteomes" id="UP000694414">
    <property type="component" value="Unplaced"/>
</dbReference>
<evidence type="ECO:0000313" key="9">
    <source>
        <dbReference type="Proteomes" id="UP000694414"/>
    </source>
</evidence>
<name>A0A8C8YD70_PROSS</name>
<keyword evidence="6 7" id="KW-0472">Membrane</keyword>
<comment type="caution">
    <text evidence="7">Lacks conserved residue(s) required for the propagation of feature annotation.</text>
</comment>
<accession>A0A8C8YD70</accession>
<comment type="similarity">
    <text evidence="2 7">Belongs to the nonaspanin (TM9SF) (TC 9.A.2) family.</text>
</comment>
<feature type="transmembrane region" description="Helical" evidence="7">
    <location>
        <begin position="70"/>
        <end position="92"/>
    </location>
</feature>
<evidence type="ECO:0000256" key="1">
    <source>
        <dbReference type="ARBA" id="ARBA00004141"/>
    </source>
</evidence>
<dbReference type="GeneTree" id="ENSGT00940000157563"/>
<evidence type="ECO:0000256" key="3">
    <source>
        <dbReference type="ARBA" id="ARBA00022692"/>
    </source>
</evidence>
<comment type="subcellular location">
    <subcellularLocation>
        <location evidence="1">Membrane</location>
        <topology evidence="1">Multi-pass membrane protein</topology>
    </subcellularLocation>
</comment>